<dbReference type="GO" id="GO:0004725">
    <property type="term" value="F:protein tyrosine phosphatase activity"/>
    <property type="evidence" value="ECO:0007669"/>
    <property type="project" value="UniProtKB-EC"/>
</dbReference>
<evidence type="ECO:0000259" key="2">
    <source>
        <dbReference type="Pfam" id="PF01451"/>
    </source>
</evidence>
<sequence>MAEAVLLAEAKKRPNLNLKIDSAGTGAYHTGEKADPRAIADSRTISTCKQHGIPCPSIARKVRDSDFTDFDYILAMDQSK</sequence>
<dbReference type="KEGG" id="tasa:A1Q1_07005"/>
<evidence type="ECO:0000313" key="4">
    <source>
        <dbReference type="Proteomes" id="UP000002748"/>
    </source>
</evidence>
<dbReference type="EMBL" id="ALBS01000047">
    <property type="protein sequence ID" value="EJT51774.1"/>
    <property type="molecule type" value="Genomic_DNA"/>
</dbReference>
<accession>J6F448</accession>
<organism evidence="3 4">
    <name type="scientific">Trichosporon asahii var. asahii (strain ATCC 90039 / CBS 2479 / JCM 2466 / KCTC 7840 / NBRC 103889/ NCYC 2677 / UAMH 7654)</name>
    <name type="common">Yeast</name>
    <dbReference type="NCBI Taxonomy" id="1186058"/>
    <lineage>
        <taxon>Eukaryota</taxon>
        <taxon>Fungi</taxon>
        <taxon>Dikarya</taxon>
        <taxon>Basidiomycota</taxon>
        <taxon>Agaricomycotina</taxon>
        <taxon>Tremellomycetes</taxon>
        <taxon>Trichosporonales</taxon>
        <taxon>Trichosporonaceae</taxon>
        <taxon>Trichosporon</taxon>
    </lineage>
</organism>
<dbReference type="PANTHER" id="PTHR11717">
    <property type="entry name" value="LOW MOLECULAR WEIGHT PROTEIN TYROSINE PHOSPHATASE"/>
    <property type="match status" value="1"/>
</dbReference>
<dbReference type="VEuPathDB" id="FungiDB:A1Q1_07005"/>
<dbReference type="Proteomes" id="UP000002748">
    <property type="component" value="Unassembled WGS sequence"/>
</dbReference>
<dbReference type="GeneID" id="25990517"/>
<evidence type="ECO:0000256" key="1">
    <source>
        <dbReference type="ARBA" id="ARBA00013064"/>
    </source>
</evidence>
<dbReference type="Pfam" id="PF01451">
    <property type="entry name" value="LMWPc"/>
    <property type="match status" value="1"/>
</dbReference>
<proteinExistence type="predicted"/>
<dbReference type="Gene3D" id="3.40.50.2300">
    <property type="match status" value="1"/>
</dbReference>
<dbReference type="PANTHER" id="PTHR11717:SF7">
    <property type="entry name" value="LOW MOLECULAR WEIGHT PHOSPHOTYROSINE PROTEIN PHOSPHATASE"/>
    <property type="match status" value="1"/>
</dbReference>
<dbReference type="InterPro" id="IPR050438">
    <property type="entry name" value="LMW_PTPase"/>
</dbReference>
<dbReference type="InterPro" id="IPR036196">
    <property type="entry name" value="Ptyr_pPase_sf"/>
</dbReference>
<dbReference type="InterPro" id="IPR023485">
    <property type="entry name" value="Ptyr_pPase"/>
</dbReference>
<dbReference type="HOGENOM" id="CLU_071415_2_3_1"/>
<name>J6F448_TRIAS</name>
<protein>
    <recommendedName>
        <fullName evidence="1">protein-tyrosine-phosphatase</fullName>
        <ecNumber evidence="1">3.1.3.48</ecNumber>
    </recommendedName>
</protein>
<gene>
    <name evidence="3" type="ORF">A1Q1_07005</name>
</gene>
<dbReference type="SUPFAM" id="SSF52788">
    <property type="entry name" value="Phosphotyrosine protein phosphatases I"/>
    <property type="match status" value="1"/>
</dbReference>
<dbReference type="AlphaFoldDB" id="J6F448"/>
<dbReference type="OrthoDB" id="3388at2759"/>
<reference evidence="3 4" key="1">
    <citation type="journal article" date="2012" name="Eukaryot. Cell">
        <title>Draft genome sequence of CBS 2479, the standard type strain of Trichosporon asahii.</title>
        <authorList>
            <person name="Yang R.Y."/>
            <person name="Li H.T."/>
            <person name="Zhu H."/>
            <person name="Zhou G.P."/>
            <person name="Wang M."/>
            <person name="Wang L."/>
        </authorList>
    </citation>
    <scope>NUCLEOTIDE SEQUENCE [LARGE SCALE GENOMIC DNA]</scope>
    <source>
        <strain evidence="4">ATCC 90039 / CBS 2479 / JCM 2466 / KCTC 7840 / NCYC 2677 / UAMH 7654</strain>
    </source>
</reference>
<dbReference type="RefSeq" id="XP_014182729.1">
    <property type="nucleotide sequence ID" value="XM_014327254.1"/>
</dbReference>
<feature type="domain" description="Phosphotyrosine protein phosphatase I" evidence="2">
    <location>
        <begin position="1"/>
        <end position="79"/>
    </location>
</feature>
<comment type="caution">
    <text evidence="3">The sequence shown here is derived from an EMBL/GenBank/DDBJ whole genome shotgun (WGS) entry which is preliminary data.</text>
</comment>
<evidence type="ECO:0000313" key="3">
    <source>
        <dbReference type="EMBL" id="EJT51774.1"/>
    </source>
</evidence>
<dbReference type="EC" id="3.1.3.48" evidence="1"/>